<feature type="domain" description="ABC3 transporter permease C-terminal" evidence="7">
    <location>
        <begin position="263"/>
        <end position="378"/>
    </location>
</feature>
<evidence type="ECO:0000256" key="5">
    <source>
        <dbReference type="ARBA" id="ARBA00023136"/>
    </source>
</evidence>
<keyword evidence="5 6" id="KW-0472">Membrane</keyword>
<organism evidence="8 9">
    <name type="scientific">Coprococcus ammoniilyticus</name>
    <dbReference type="NCBI Taxonomy" id="2981785"/>
    <lineage>
        <taxon>Bacteria</taxon>
        <taxon>Bacillati</taxon>
        <taxon>Bacillota</taxon>
        <taxon>Clostridia</taxon>
        <taxon>Lachnospirales</taxon>
        <taxon>Lachnospiraceae</taxon>
        <taxon>Coprococcus</taxon>
    </lineage>
</organism>
<keyword evidence="3 6" id="KW-0812">Transmembrane</keyword>
<sequence>MKNPLWKRLPKELAADLGKYLVIFLFMILSIGFVSGFLVAGKSMVATYDESFDKYNIENGNFEYKDEASSEAVKAIEDEGVKLYENYYYEKIVEKDGDESTLRIFKNRTDVDKICLMEGAFPAAEDEIAIDRMYAENNGIKVGDDLSVDGQTYKVSGFVALSDYSALFQNNNDTMFDSVLFGVAIVTDERFESFDKGLMHYSYAWIYDDEPEDEKAEKDVSDDLAKVISQYGEVEKFIPRYTNQAINFTGEDMGGDSIMVETLLYIIIVIMAFIFAITINNTIVKEAGTIGTLRASGYTRGELLAHYISLPILVTFVAAVIGNVLGYTVFKNVCVAMYYGSYSLTKYVTKWNAEAFVKTTVIPIVLMLVITAWMIYSKLRMSPLRFIRRDLSKSKRKKAVKLPHFRFFTRFRIRVILQNLPSYIVLFIGVTFAIVLLMFGMMMSPLLKHYQDETLDNMLADYQYVLKMPVETENKDAEKYLVTSLIYKTDIRDEEVMVYGISDDSKYSKVQPADGEMLISDGLRDKYKLKNGDKITLDKEYSSDSYKIKVSGVCTYPAALAVFMNEKTYREMFDVEEGYFSGYFSNEKLTDIDEKLIATVVTEEDLTKVSRQLDRSMGQMFYMFEVFALAMFMLMVYLLTKLIIERNTISISMVKILGYENKEINRLYLSATTWVMAVCVILGIILSQVAIAGIYYVMMKEAISGWMTIYIAPYIYPAIFILAMAAYGIIAVFQVKRIKRIPMDEALKNVE</sequence>
<evidence type="ECO:0000313" key="8">
    <source>
        <dbReference type="EMBL" id="MEQ2454663.1"/>
    </source>
</evidence>
<dbReference type="RefSeq" id="WP_349116147.1">
    <property type="nucleotide sequence ID" value="NZ_JBBNFM010000009.1"/>
</dbReference>
<dbReference type="Pfam" id="PF02687">
    <property type="entry name" value="FtsX"/>
    <property type="match status" value="2"/>
</dbReference>
<evidence type="ECO:0000256" key="2">
    <source>
        <dbReference type="ARBA" id="ARBA00022475"/>
    </source>
</evidence>
<dbReference type="PANTHER" id="PTHR30287">
    <property type="entry name" value="MEMBRANE COMPONENT OF PREDICTED ABC SUPERFAMILY METABOLITE UPTAKE TRANSPORTER"/>
    <property type="match status" value="1"/>
</dbReference>
<comment type="subcellular location">
    <subcellularLocation>
        <location evidence="1">Cell membrane</location>
        <topology evidence="1">Multi-pass membrane protein</topology>
    </subcellularLocation>
</comment>
<feature type="transmembrane region" description="Helical" evidence="6">
    <location>
        <begin position="304"/>
        <end position="325"/>
    </location>
</feature>
<dbReference type="PANTHER" id="PTHR30287:SF2">
    <property type="entry name" value="BLL1001 PROTEIN"/>
    <property type="match status" value="1"/>
</dbReference>
<protein>
    <submittedName>
        <fullName evidence="8">FtsX-like permease family protein</fullName>
    </submittedName>
</protein>
<gene>
    <name evidence="8" type="ORF">AAAT04_11495</name>
</gene>
<evidence type="ECO:0000256" key="3">
    <source>
        <dbReference type="ARBA" id="ARBA00022692"/>
    </source>
</evidence>
<feature type="transmembrane region" description="Helical" evidence="6">
    <location>
        <begin position="263"/>
        <end position="284"/>
    </location>
</feature>
<feature type="transmembrane region" description="Helical" evidence="6">
    <location>
        <begin position="20"/>
        <end position="40"/>
    </location>
</feature>
<feature type="transmembrane region" description="Helical" evidence="6">
    <location>
        <begin position="620"/>
        <end position="644"/>
    </location>
</feature>
<evidence type="ECO:0000256" key="1">
    <source>
        <dbReference type="ARBA" id="ARBA00004651"/>
    </source>
</evidence>
<feature type="transmembrane region" description="Helical" evidence="6">
    <location>
        <begin position="355"/>
        <end position="376"/>
    </location>
</feature>
<evidence type="ECO:0000259" key="7">
    <source>
        <dbReference type="Pfam" id="PF02687"/>
    </source>
</evidence>
<evidence type="ECO:0000256" key="4">
    <source>
        <dbReference type="ARBA" id="ARBA00022989"/>
    </source>
</evidence>
<feature type="domain" description="ABC3 transporter permease C-terminal" evidence="7">
    <location>
        <begin position="624"/>
        <end position="742"/>
    </location>
</feature>
<keyword evidence="2" id="KW-1003">Cell membrane</keyword>
<comment type="caution">
    <text evidence="8">The sequence shown here is derived from an EMBL/GenBank/DDBJ whole genome shotgun (WGS) entry which is preliminary data.</text>
</comment>
<name>A0ABV1EJA3_9FIRM</name>
<dbReference type="InterPro" id="IPR038766">
    <property type="entry name" value="Membrane_comp_ABC_pdt"/>
</dbReference>
<reference evidence="8 9" key="1">
    <citation type="submission" date="2024-04" db="EMBL/GenBank/DDBJ databases">
        <title>Human intestinal bacterial collection.</title>
        <authorList>
            <person name="Pauvert C."/>
            <person name="Hitch T.C.A."/>
            <person name="Clavel T."/>
        </authorList>
    </citation>
    <scope>NUCLEOTIDE SEQUENCE [LARGE SCALE GENOMIC DNA]</scope>
    <source>
        <strain evidence="8 9">CLA-AA-H141</strain>
    </source>
</reference>
<dbReference type="Proteomes" id="UP001482186">
    <property type="component" value="Unassembled WGS sequence"/>
</dbReference>
<feature type="transmembrane region" description="Helical" evidence="6">
    <location>
        <begin position="420"/>
        <end position="443"/>
    </location>
</feature>
<keyword evidence="9" id="KW-1185">Reference proteome</keyword>
<accession>A0ABV1EJA3</accession>
<feature type="transmembrane region" description="Helical" evidence="6">
    <location>
        <begin position="710"/>
        <end position="733"/>
    </location>
</feature>
<keyword evidence="4 6" id="KW-1133">Transmembrane helix</keyword>
<evidence type="ECO:0000313" key="9">
    <source>
        <dbReference type="Proteomes" id="UP001482186"/>
    </source>
</evidence>
<feature type="transmembrane region" description="Helical" evidence="6">
    <location>
        <begin position="665"/>
        <end position="698"/>
    </location>
</feature>
<proteinExistence type="predicted"/>
<evidence type="ECO:0000256" key="6">
    <source>
        <dbReference type="SAM" id="Phobius"/>
    </source>
</evidence>
<dbReference type="EMBL" id="JBBNFM010000009">
    <property type="protein sequence ID" value="MEQ2454663.1"/>
    <property type="molecule type" value="Genomic_DNA"/>
</dbReference>
<dbReference type="InterPro" id="IPR003838">
    <property type="entry name" value="ABC3_permease_C"/>
</dbReference>